<dbReference type="AlphaFoldDB" id="A0A840PR69"/>
<dbReference type="EMBL" id="JACHGZ010000013">
    <property type="protein sequence ID" value="MBB5148989.1"/>
    <property type="molecule type" value="Genomic_DNA"/>
</dbReference>
<dbReference type="Proteomes" id="UP000557217">
    <property type="component" value="Unassembled WGS sequence"/>
</dbReference>
<proteinExistence type="predicted"/>
<accession>A0A840PR69</accession>
<sequence>MKKKFYLIIIIFFILFSSKLLHKEYVYLGEENGVLVEVKINNYLLFITTFQTRIYNQTDDEIRVAKPITKLYISSGINVPSGIQNDVIRYVTVKPNSKINGKIHLKLIYPKNRHFATSVSYQINSEGYTIHIADKIK</sequence>
<gene>
    <name evidence="1" type="ORF">HNR36_001375</name>
</gene>
<evidence type="ECO:0000313" key="1">
    <source>
        <dbReference type="EMBL" id="MBB5148989.1"/>
    </source>
</evidence>
<evidence type="ECO:0000313" key="2">
    <source>
        <dbReference type="Proteomes" id="UP000557217"/>
    </source>
</evidence>
<protein>
    <submittedName>
        <fullName evidence="1">Uncharacterized protein</fullName>
    </submittedName>
</protein>
<keyword evidence="2" id="KW-1185">Reference proteome</keyword>
<reference evidence="1 2" key="1">
    <citation type="submission" date="2020-08" db="EMBL/GenBank/DDBJ databases">
        <title>Genomic Encyclopedia of Type Strains, Phase IV (KMG-IV): sequencing the most valuable type-strain genomes for metagenomic binning, comparative biology and taxonomic classification.</title>
        <authorList>
            <person name="Goeker M."/>
        </authorList>
    </citation>
    <scope>NUCLEOTIDE SEQUENCE [LARGE SCALE GENOMIC DNA]</scope>
    <source>
        <strain evidence="1 2">DSM 10633</strain>
    </source>
</reference>
<organism evidence="1 2">
    <name type="scientific">Ureibacillus thermosphaericus</name>
    <dbReference type="NCBI Taxonomy" id="51173"/>
    <lineage>
        <taxon>Bacteria</taxon>
        <taxon>Bacillati</taxon>
        <taxon>Bacillota</taxon>
        <taxon>Bacilli</taxon>
        <taxon>Bacillales</taxon>
        <taxon>Caryophanaceae</taxon>
        <taxon>Ureibacillus</taxon>
    </lineage>
</organism>
<comment type="caution">
    <text evidence="1">The sequence shown here is derived from an EMBL/GenBank/DDBJ whole genome shotgun (WGS) entry which is preliminary data.</text>
</comment>
<dbReference type="RefSeq" id="WP_096549690.1">
    <property type="nucleotide sequence ID" value="NZ_AP018335.1"/>
</dbReference>
<name>A0A840PR69_URETH</name>